<accession>A0ABY5J2U7</accession>
<evidence type="ECO:0000256" key="5">
    <source>
        <dbReference type="ARBA" id="ARBA00023274"/>
    </source>
</evidence>
<evidence type="ECO:0000256" key="6">
    <source>
        <dbReference type="ARBA" id="ARBA00035197"/>
    </source>
</evidence>
<comment type="function">
    <text evidence="7">This is one of the proteins that bind and probably mediate the attachment of the 5S RNA into the large ribosomal subunit, where it forms part of the central protuberance.</text>
</comment>
<dbReference type="CDD" id="cd00432">
    <property type="entry name" value="Ribosomal_L18_L5e"/>
    <property type="match status" value="1"/>
</dbReference>
<dbReference type="SUPFAM" id="SSF53137">
    <property type="entry name" value="Translational machinery components"/>
    <property type="match status" value="1"/>
</dbReference>
<evidence type="ECO:0000256" key="7">
    <source>
        <dbReference type="HAMAP-Rule" id="MF_01337"/>
    </source>
</evidence>
<evidence type="ECO:0000256" key="1">
    <source>
        <dbReference type="ARBA" id="ARBA00007116"/>
    </source>
</evidence>
<dbReference type="Gene3D" id="3.30.420.100">
    <property type="match status" value="1"/>
</dbReference>
<dbReference type="PANTHER" id="PTHR12899">
    <property type="entry name" value="39S RIBOSOMAL PROTEIN L18, MITOCHONDRIAL"/>
    <property type="match status" value="1"/>
</dbReference>
<dbReference type="GO" id="GO:0005840">
    <property type="term" value="C:ribosome"/>
    <property type="evidence" value="ECO:0007669"/>
    <property type="project" value="UniProtKB-KW"/>
</dbReference>
<dbReference type="Pfam" id="PF00861">
    <property type="entry name" value="Ribosomal_L18p"/>
    <property type="match status" value="1"/>
</dbReference>
<name>A0ABY5J2U7_9BACT</name>
<evidence type="ECO:0000313" key="9">
    <source>
        <dbReference type="Proteomes" id="UP001059576"/>
    </source>
</evidence>
<evidence type="ECO:0000256" key="3">
    <source>
        <dbReference type="ARBA" id="ARBA00022884"/>
    </source>
</evidence>
<evidence type="ECO:0000256" key="2">
    <source>
        <dbReference type="ARBA" id="ARBA00022730"/>
    </source>
</evidence>
<keyword evidence="4 7" id="KW-0689">Ribosomal protein</keyword>
<dbReference type="PANTHER" id="PTHR12899:SF3">
    <property type="entry name" value="LARGE RIBOSOMAL SUBUNIT PROTEIN UL18M"/>
    <property type="match status" value="1"/>
</dbReference>
<keyword evidence="2 7" id="KW-0699">rRNA-binding</keyword>
<dbReference type="EMBL" id="CP101808">
    <property type="protein sequence ID" value="UUD37098.1"/>
    <property type="molecule type" value="Genomic_DNA"/>
</dbReference>
<evidence type="ECO:0000256" key="4">
    <source>
        <dbReference type="ARBA" id="ARBA00022980"/>
    </source>
</evidence>
<comment type="similarity">
    <text evidence="1 7">Belongs to the universal ribosomal protein uL18 family.</text>
</comment>
<sequence>MQLSRNQARQIKHARIRRNLSGTKAVPRISVFKSLTNFYAQAIDDEHGVTLASSNTAKNKTYGGNIAAASALGSEFGKLLITKKIKKVVFDRSGYIYHGRVKAFADAVRKEGVKF</sequence>
<dbReference type="Proteomes" id="UP001059576">
    <property type="component" value="Chromosome"/>
</dbReference>
<dbReference type="InterPro" id="IPR057268">
    <property type="entry name" value="Ribosomal_L18"/>
</dbReference>
<dbReference type="RefSeq" id="WP_129722286.1">
    <property type="nucleotide sequence ID" value="NZ_CP101808.1"/>
</dbReference>
<comment type="subunit">
    <text evidence="7">Part of the 50S ribosomal subunit; part of the 5S rRNA/L5/L18/L25 subcomplex. Contacts the 5S and 23S rRNAs.</text>
</comment>
<dbReference type="HAMAP" id="MF_01337_B">
    <property type="entry name" value="Ribosomal_uL18_B"/>
    <property type="match status" value="1"/>
</dbReference>
<keyword evidence="5 7" id="KW-0687">Ribonucleoprotein</keyword>
<evidence type="ECO:0000313" key="8">
    <source>
        <dbReference type="EMBL" id="UUD37098.1"/>
    </source>
</evidence>
<dbReference type="InterPro" id="IPR004389">
    <property type="entry name" value="Ribosomal_uL18_bac-type"/>
</dbReference>
<organism evidence="8 9">
    <name type="scientific">Mycoplasmopsis equigenitalium</name>
    <dbReference type="NCBI Taxonomy" id="114883"/>
    <lineage>
        <taxon>Bacteria</taxon>
        <taxon>Bacillati</taxon>
        <taxon>Mycoplasmatota</taxon>
        <taxon>Mycoplasmoidales</taxon>
        <taxon>Metamycoplasmataceae</taxon>
        <taxon>Mycoplasmopsis</taxon>
    </lineage>
</organism>
<dbReference type="InterPro" id="IPR005484">
    <property type="entry name" value="Ribosomal_uL18_bac/plant/anim"/>
</dbReference>
<keyword evidence="9" id="KW-1185">Reference proteome</keyword>
<keyword evidence="3 7" id="KW-0694">RNA-binding</keyword>
<gene>
    <name evidence="7 8" type="primary">rplR</name>
    <name evidence="8" type="ORF">NPA09_00785</name>
</gene>
<dbReference type="NCBIfam" id="TIGR00060">
    <property type="entry name" value="L18_bact"/>
    <property type="match status" value="1"/>
</dbReference>
<reference evidence="8" key="1">
    <citation type="submission" date="2022-07" db="EMBL/GenBank/DDBJ databases">
        <title>Complete genome of Mycoplasma equigenitalium type strain T37.</title>
        <authorList>
            <person name="Spergser J."/>
        </authorList>
    </citation>
    <scope>NUCLEOTIDE SEQUENCE</scope>
    <source>
        <strain evidence="8">T37</strain>
    </source>
</reference>
<proteinExistence type="inferred from homology"/>
<protein>
    <recommendedName>
        <fullName evidence="6 7">Large ribosomal subunit protein uL18</fullName>
    </recommendedName>
</protein>